<comment type="caution">
    <text evidence="2">The sequence shown here is derived from an EMBL/GenBank/DDBJ whole genome shotgun (WGS) entry which is preliminary data.</text>
</comment>
<keyword evidence="3" id="KW-1185">Reference proteome</keyword>
<proteinExistence type="predicted"/>
<gene>
    <name evidence="2" type="ORF">L596_024576</name>
</gene>
<reference evidence="2 3" key="2">
    <citation type="journal article" date="2019" name="G3 (Bethesda)">
        <title>Hybrid Assembly of the Genome of the Entomopathogenic Nematode Steinernema carpocapsae Identifies the X-Chromosome.</title>
        <authorList>
            <person name="Serra L."/>
            <person name="Macchietto M."/>
            <person name="Macias-Munoz A."/>
            <person name="McGill C.J."/>
            <person name="Rodriguez I.M."/>
            <person name="Rodriguez B."/>
            <person name="Murad R."/>
            <person name="Mortazavi A."/>
        </authorList>
    </citation>
    <scope>NUCLEOTIDE SEQUENCE [LARGE SCALE GENOMIC DNA]</scope>
    <source>
        <strain evidence="2 3">ALL</strain>
    </source>
</reference>
<evidence type="ECO:0000256" key="1">
    <source>
        <dbReference type="SAM" id="SignalP"/>
    </source>
</evidence>
<protein>
    <submittedName>
        <fullName evidence="2">Uncharacterized protein</fullName>
    </submittedName>
</protein>
<accession>A0A4U5MH43</accession>
<organism evidence="2 3">
    <name type="scientific">Steinernema carpocapsae</name>
    <name type="common">Entomopathogenic nematode</name>
    <dbReference type="NCBI Taxonomy" id="34508"/>
    <lineage>
        <taxon>Eukaryota</taxon>
        <taxon>Metazoa</taxon>
        <taxon>Ecdysozoa</taxon>
        <taxon>Nematoda</taxon>
        <taxon>Chromadorea</taxon>
        <taxon>Rhabditida</taxon>
        <taxon>Tylenchina</taxon>
        <taxon>Panagrolaimomorpha</taxon>
        <taxon>Strongyloidoidea</taxon>
        <taxon>Steinernematidae</taxon>
        <taxon>Steinernema</taxon>
    </lineage>
</organism>
<name>A0A4U5MH43_STECR</name>
<evidence type="ECO:0000313" key="3">
    <source>
        <dbReference type="Proteomes" id="UP000298663"/>
    </source>
</evidence>
<reference evidence="2 3" key="1">
    <citation type="journal article" date="2015" name="Genome Biol.">
        <title>Comparative genomics of Steinernema reveals deeply conserved gene regulatory networks.</title>
        <authorList>
            <person name="Dillman A.R."/>
            <person name="Macchietto M."/>
            <person name="Porter C.F."/>
            <person name="Rogers A."/>
            <person name="Williams B."/>
            <person name="Antoshechkin I."/>
            <person name="Lee M.M."/>
            <person name="Goodwin Z."/>
            <person name="Lu X."/>
            <person name="Lewis E.E."/>
            <person name="Goodrich-Blair H."/>
            <person name="Stock S.P."/>
            <person name="Adams B.J."/>
            <person name="Sternberg P.W."/>
            <person name="Mortazavi A."/>
        </authorList>
    </citation>
    <scope>NUCLEOTIDE SEQUENCE [LARGE SCALE GENOMIC DNA]</scope>
    <source>
        <strain evidence="2 3">ALL</strain>
    </source>
</reference>
<evidence type="ECO:0000313" key="2">
    <source>
        <dbReference type="EMBL" id="TKR68616.1"/>
    </source>
</evidence>
<dbReference type="Proteomes" id="UP000298663">
    <property type="component" value="Unassembled WGS sequence"/>
</dbReference>
<feature type="signal peptide" evidence="1">
    <location>
        <begin position="1"/>
        <end position="20"/>
    </location>
</feature>
<keyword evidence="1" id="KW-0732">Signal</keyword>
<feature type="chain" id="PRO_5020260850" evidence="1">
    <location>
        <begin position="21"/>
        <end position="83"/>
    </location>
</feature>
<dbReference type="EMBL" id="AZBU02000008">
    <property type="protein sequence ID" value="TKR68616.1"/>
    <property type="molecule type" value="Genomic_DNA"/>
</dbReference>
<sequence length="83" mass="9967">MKLFFVVTLLFLCFVTSSYCYCKQYPRSVCRVESISYLRFNKCRQYGLVVVDWEGGQGWDMFNKIECCCPSNWRDYLKEKVED</sequence>
<dbReference type="AlphaFoldDB" id="A0A4U5MH43"/>